<dbReference type="SUPFAM" id="SSF64518">
    <property type="entry name" value="Phase 1 flagellin"/>
    <property type="match status" value="1"/>
</dbReference>
<feature type="compositionally biased region" description="Polar residues" evidence="5">
    <location>
        <begin position="12"/>
        <end position="26"/>
    </location>
</feature>
<accession>A0ABR5Y3T2</accession>
<keyword evidence="4" id="KW-0975">Bacterial flagellum</keyword>
<feature type="domain" description="Flagellin N-terminal" evidence="6">
    <location>
        <begin position="4"/>
        <end position="121"/>
    </location>
</feature>
<protein>
    <recommendedName>
        <fullName evidence="6">Flagellin N-terminal domain-containing protein</fullName>
    </recommendedName>
</protein>
<evidence type="ECO:0000256" key="3">
    <source>
        <dbReference type="ARBA" id="ARBA00005709"/>
    </source>
</evidence>
<evidence type="ECO:0000256" key="2">
    <source>
        <dbReference type="ARBA" id="ARBA00004613"/>
    </source>
</evidence>
<dbReference type="Gene3D" id="1.20.1330.10">
    <property type="entry name" value="f41 fragment of flagellin, N-terminal domain"/>
    <property type="match status" value="2"/>
</dbReference>
<dbReference type="EMBL" id="LPXL01000017">
    <property type="protein sequence ID" value="KZD04655.1"/>
    <property type="molecule type" value="Genomic_DNA"/>
</dbReference>
<dbReference type="InterPro" id="IPR001029">
    <property type="entry name" value="Flagellin_N"/>
</dbReference>
<organism evidence="7 8">
    <name type="scientific">Thalassospira xiamenensis</name>
    <dbReference type="NCBI Taxonomy" id="220697"/>
    <lineage>
        <taxon>Bacteria</taxon>
        <taxon>Pseudomonadati</taxon>
        <taxon>Pseudomonadota</taxon>
        <taxon>Alphaproteobacteria</taxon>
        <taxon>Rhodospirillales</taxon>
        <taxon>Thalassospiraceae</taxon>
        <taxon>Thalassospira</taxon>
    </lineage>
</organism>
<reference evidence="7 8" key="1">
    <citation type="submission" date="2015-12" db="EMBL/GenBank/DDBJ databases">
        <title>Genome sequence of Thalassospira xiamenensis MCCC 1A03005.</title>
        <authorList>
            <person name="Lu L."/>
            <person name="Lai Q."/>
            <person name="Shao Z."/>
            <person name="Qian P."/>
        </authorList>
    </citation>
    <scope>NUCLEOTIDE SEQUENCE [LARGE SCALE GENOMIC DNA]</scope>
    <source>
        <strain evidence="7 8">MCCC 1A03005</strain>
    </source>
</reference>
<evidence type="ECO:0000259" key="6">
    <source>
        <dbReference type="Pfam" id="PF00669"/>
    </source>
</evidence>
<comment type="subcellular location">
    <subcellularLocation>
        <location evidence="1">Bacterial flagellum</location>
    </subcellularLocation>
    <subcellularLocation>
        <location evidence="2">Secreted</location>
    </subcellularLocation>
</comment>
<evidence type="ECO:0000256" key="4">
    <source>
        <dbReference type="ARBA" id="ARBA00023143"/>
    </source>
</evidence>
<dbReference type="InterPro" id="IPR001492">
    <property type="entry name" value="Flagellin"/>
</dbReference>
<comment type="similarity">
    <text evidence="3">Belongs to the bacterial flagellin family.</text>
</comment>
<dbReference type="PANTHER" id="PTHR42792">
    <property type="entry name" value="FLAGELLIN"/>
    <property type="match status" value="1"/>
</dbReference>
<keyword evidence="8" id="KW-1185">Reference proteome</keyword>
<proteinExistence type="inferred from homology"/>
<evidence type="ECO:0000313" key="7">
    <source>
        <dbReference type="EMBL" id="KZD04655.1"/>
    </source>
</evidence>
<dbReference type="Proteomes" id="UP000076167">
    <property type="component" value="Unassembled WGS sequence"/>
</dbReference>
<name>A0ABR5Y3T2_9PROT</name>
<sequence>MALRNAAKVADLNTQQSSGQKSRNYSGIADSSQRLLNLEAEYTRTEQYLRNTTQTKLRLQNMESAVDTMMDIAVKMKTLLVQSLNANQAADVNLDNEAKQAMEQIASLLNTNLDGRYLFAGGRSELPAVDIDKMYAPDNYMSKSGTTITDGLTLASLGVTDGELQIVSTDIDGNSVTSTVDYDPATWTIGDLRAAINGNTTDGAIATLRGLDEHEGPRLNIENVGNGSITITEIAGGDLLDVLGMTKIPNPRPDTSYYAGDQQILSSRVDDGYNVSYGVLADDPAFQSLIQGLGIAAGTTDQNAINVALGHITDAIDNLPNVQGKIGLNIANIERVETRHQDYKVFASQAISDIEGVDVPLVVAESAQYSTALNASFIAISRASELSLANYLR</sequence>
<dbReference type="PANTHER" id="PTHR42792:SF1">
    <property type="entry name" value="FLAGELLAR HOOK-ASSOCIATED PROTEIN 3"/>
    <property type="match status" value="1"/>
</dbReference>
<evidence type="ECO:0000256" key="1">
    <source>
        <dbReference type="ARBA" id="ARBA00004365"/>
    </source>
</evidence>
<comment type="caution">
    <text evidence="7">The sequence shown here is derived from an EMBL/GenBank/DDBJ whole genome shotgun (WGS) entry which is preliminary data.</text>
</comment>
<dbReference type="Pfam" id="PF00669">
    <property type="entry name" value="Flagellin_N"/>
    <property type="match status" value="1"/>
</dbReference>
<evidence type="ECO:0000313" key="8">
    <source>
        <dbReference type="Proteomes" id="UP000076167"/>
    </source>
</evidence>
<evidence type="ECO:0000256" key="5">
    <source>
        <dbReference type="SAM" id="MobiDB-lite"/>
    </source>
</evidence>
<feature type="region of interest" description="Disordered" evidence="5">
    <location>
        <begin position="1"/>
        <end position="26"/>
    </location>
</feature>
<gene>
    <name evidence="7" type="ORF">AUP40_15685</name>
</gene>